<dbReference type="SUPFAM" id="SSF56436">
    <property type="entry name" value="C-type lectin-like"/>
    <property type="match status" value="1"/>
</dbReference>
<dbReference type="SMART" id="SM00034">
    <property type="entry name" value="CLECT"/>
    <property type="match status" value="1"/>
</dbReference>
<protein>
    <recommendedName>
        <fullName evidence="3">C-type lectin domain-containing protein</fullName>
    </recommendedName>
</protein>
<dbReference type="InterPro" id="IPR016186">
    <property type="entry name" value="C-type_lectin-like/link_sf"/>
</dbReference>
<dbReference type="PROSITE" id="PS50041">
    <property type="entry name" value="C_TYPE_LECTIN_2"/>
    <property type="match status" value="1"/>
</dbReference>
<evidence type="ECO:0000256" key="1">
    <source>
        <dbReference type="ARBA" id="ARBA00023157"/>
    </source>
</evidence>
<dbReference type="CDD" id="cd00037">
    <property type="entry name" value="CLECT"/>
    <property type="match status" value="1"/>
</dbReference>
<evidence type="ECO:0000259" key="3">
    <source>
        <dbReference type="PROSITE" id="PS50041"/>
    </source>
</evidence>
<dbReference type="Gene3D" id="3.10.100.10">
    <property type="entry name" value="Mannose-Binding Protein A, subunit A"/>
    <property type="match status" value="1"/>
</dbReference>
<evidence type="ECO:0000313" key="5">
    <source>
        <dbReference type="Proteomes" id="UP000596742"/>
    </source>
</evidence>
<feature type="domain" description="C-type lectin" evidence="3">
    <location>
        <begin position="127"/>
        <end position="258"/>
    </location>
</feature>
<keyword evidence="2" id="KW-1133">Transmembrane helix</keyword>
<proteinExistence type="predicted"/>
<keyword evidence="2" id="KW-0472">Membrane</keyword>
<name>A0A8B6H833_MYTGA</name>
<reference evidence="4" key="1">
    <citation type="submission" date="2018-11" db="EMBL/GenBank/DDBJ databases">
        <authorList>
            <person name="Alioto T."/>
            <person name="Alioto T."/>
        </authorList>
    </citation>
    <scope>NUCLEOTIDE SEQUENCE</scope>
</reference>
<dbReference type="InterPro" id="IPR018378">
    <property type="entry name" value="C-type_lectin_CS"/>
</dbReference>
<evidence type="ECO:0000313" key="4">
    <source>
        <dbReference type="EMBL" id="VDI75096.1"/>
    </source>
</evidence>
<dbReference type="Pfam" id="PF00059">
    <property type="entry name" value="Lectin_C"/>
    <property type="match status" value="1"/>
</dbReference>
<dbReference type="AlphaFoldDB" id="A0A8B6H833"/>
<feature type="transmembrane region" description="Helical" evidence="2">
    <location>
        <begin position="79"/>
        <end position="101"/>
    </location>
</feature>
<keyword evidence="1" id="KW-1015">Disulfide bond</keyword>
<accession>A0A8B6H833</accession>
<dbReference type="InterPro" id="IPR001304">
    <property type="entry name" value="C-type_lectin-like"/>
</dbReference>
<gene>
    <name evidence="4" type="ORF">MGAL_10B080453</name>
</gene>
<dbReference type="PANTHER" id="PTHR22803">
    <property type="entry name" value="MANNOSE, PHOSPHOLIPASE, LECTIN RECEPTOR RELATED"/>
    <property type="match status" value="1"/>
</dbReference>
<sequence length="263" mass="30321">MELYANTTEYNFDDPCYENGDTLKEKQKLRFVDYHENDTKTAPVSKRYKFVGNLYDTEENLKAERATRSVRTFSCCCCFLGFTLGCVFATGVCVLVYYFVLPYLVPSPKGMLHGTQQMGCLKGWERYKGNCYFFSKSNMSWTDAQTNCTNMSSHLTDVEDQEEALYFASVTNLFIGDDAWIGGRGTNSSNFKWFTGGHGSIPKVMNFTYWAQDKPSPLKIGKQLNSSPPIQNCVHVWKQKNYKWNNEQCSKEKQFVCKYVYKK</sequence>
<organism evidence="4 5">
    <name type="scientific">Mytilus galloprovincialis</name>
    <name type="common">Mediterranean mussel</name>
    <dbReference type="NCBI Taxonomy" id="29158"/>
    <lineage>
        <taxon>Eukaryota</taxon>
        <taxon>Metazoa</taxon>
        <taxon>Spiralia</taxon>
        <taxon>Lophotrochozoa</taxon>
        <taxon>Mollusca</taxon>
        <taxon>Bivalvia</taxon>
        <taxon>Autobranchia</taxon>
        <taxon>Pteriomorphia</taxon>
        <taxon>Mytilida</taxon>
        <taxon>Mytiloidea</taxon>
        <taxon>Mytilidae</taxon>
        <taxon>Mytilinae</taxon>
        <taxon>Mytilus</taxon>
    </lineage>
</organism>
<dbReference type="Proteomes" id="UP000596742">
    <property type="component" value="Unassembled WGS sequence"/>
</dbReference>
<dbReference type="EMBL" id="UYJE01009625">
    <property type="protein sequence ID" value="VDI75096.1"/>
    <property type="molecule type" value="Genomic_DNA"/>
</dbReference>
<keyword evidence="5" id="KW-1185">Reference proteome</keyword>
<dbReference type="OrthoDB" id="6082171at2759"/>
<dbReference type="InterPro" id="IPR016187">
    <property type="entry name" value="CTDL_fold"/>
</dbReference>
<keyword evidence="2" id="KW-0812">Transmembrane</keyword>
<dbReference type="InterPro" id="IPR050111">
    <property type="entry name" value="C-type_lectin/snaclec_domain"/>
</dbReference>
<evidence type="ECO:0000256" key="2">
    <source>
        <dbReference type="SAM" id="Phobius"/>
    </source>
</evidence>
<dbReference type="PROSITE" id="PS00615">
    <property type="entry name" value="C_TYPE_LECTIN_1"/>
    <property type="match status" value="1"/>
</dbReference>
<comment type="caution">
    <text evidence="4">The sequence shown here is derived from an EMBL/GenBank/DDBJ whole genome shotgun (WGS) entry which is preliminary data.</text>
</comment>